<feature type="transmembrane region" description="Helical" evidence="1">
    <location>
        <begin position="20"/>
        <end position="37"/>
    </location>
</feature>
<keyword evidence="1" id="KW-0812">Transmembrane</keyword>
<sequence length="94" mass="10950">MIWDCDILNRSLDESGTTTYIRIALVVTLFPWHHFNVGRRVASLFNCNFFSSFVLLPFMFNVYLGCNFVYSCSFFLFEPSLVGTLLILLQYPFV</sequence>
<protein>
    <submittedName>
        <fullName evidence="2">Uncharacterized protein</fullName>
    </submittedName>
</protein>
<keyword evidence="3" id="KW-1185">Reference proteome</keyword>
<feature type="non-terminal residue" evidence="2">
    <location>
        <position position="94"/>
    </location>
</feature>
<feature type="transmembrane region" description="Helical" evidence="1">
    <location>
        <begin position="44"/>
        <end position="62"/>
    </location>
</feature>
<gene>
    <name evidence="2" type="ORF">LITE_LOCUS51206</name>
</gene>
<accession>A0AAV0S397</accession>
<evidence type="ECO:0000313" key="3">
    <source>
        <dbReference type="Proteomes" id="UP001154282"/>
    </source>
</evidence>
<dbReference type="Proteomes" id="UP001154282">
    <property type="component" value="Unassembled WGS sequence"/>
</dbReference>
<proteinExistence type="predicted"/>
<name>A0AAV0S397_9ROSI</name>
<reference evidence="2" key="1">
    <citation type="submission" date="2022-08" db="EMBL/GenBank/DDBJ databases">
        <authorList>
            <person name="Gutierrez-Valencia J."/>
        </authorList>
    </citation>
    <scope>NUCLEOTIDE SEQUENCE</scope>
</reference>
<keyword evidence="1" id="KW-1133">Transmembrane helix</keyword>
<dbReference type="EMBL" id="CAMGYJ010000011">
    <property type="protein sequence ID" value="CAI0627275.1"/>
    <property type="molecule type" value="Genomic_DNA"/>
</dbReference>
<dbReference type="AlphaFoldDB" id="A0AAV0S397"/>
<evidence type="ECO:0000256" key="1">
    <source>
        <dbReference type="SAM" id="Phobius"/>
    </source>
</evidence>
<comment type="caution">
    <text evidence="2">The sequence shown here is derived from an EMBL/GenBank/DDBJ whole genome shotgun (WGS) entry which is preliminary data.</text>
</comment>
<keyword evidence="1" id="KW-0472">Membrane</keyword>
<evidence type="ECO:0000313" key="2">
    <source>
        <dbReference type="EMBL" id="CAI0627275.1"/>
    </source>
</evidence>
<organism evidence="2 3">
    <name type="scientific">Linum tenue</name>
    <dbReference type="NCBI Taxonomy" id="586396"/>
    <lineage>
        <taxon>Eukaryota</taxon>
        <taxon>Viridiplantae</taxon>
        <taxon>Streptophyta</taxon>
        <taxon>Embryophyta</taxon>
        <taxon>Tracheophyta</taxon>
        <taxon>Spermatophyta</taxon>
        <taxon>Magnoliopsida</taxon>
        <taxon>eudicotyledons</taxon>
        <taxon>Gunneridae</taxon>
        <taxon>Pentapetalae</taxon>
        <taxon>rosids</taxon>
        <taxon>fabids</taxon>
        <taxon>Malpighiales</taxon>
        <taxon>Linaceae</taxon>
        <taxon>Linum</taxon>
    </lineage>
</organism>